<keyword evidence="2 4" id="KW-0378">Hydrolase</keyword>
<evidence type="ECO:0000256" key="2">
    <source>
        <dbReference type="ARBA" id="ARBA00022801"/>
    </source>
</evidence>
<name>A0A6L6QAV0_9BURK</name>
<dbReference type="PANTHER" id="PTHR11487:SF0">
    <property type="entry name" value="S-ACYL FATTY ACID SYNTHASE THIOESTERASE, MEDIUM CHAIN"/>
    <property type="match status" value="1"/>
</dbReference>
<keyword evidence="5" id="KW-1185">Reference proteome</keyword>
<sequence>MARSSAATRRGWCWSCPRKTAAACCQAPVRMRTWRANACRTAYSSAVNRSRCQRRRAMADGAHAARWLRHFGPSSAHAGANLVCLPHAGAGAFQFASWARPLAGLAHVVAVQLPGREDRVGEPCMTGSAALVEQVAAALAALPPRPLVLYGHSMGASLAHALTQRLRRDGVPVRALLVSGQVPPHATRSRPPLDTPDALLAWLRALDGMPAAVLANDELMALWLPTAWADMQLLDDCFAVANAAAPVRIDVPLTALAGSGDWLAPPERVARWRDCTSAAFHGATLEGGHFFPQNQPAAMLAEVRAALLRALAGITQLADNYYS</sequence>
<comment type="similarity">
    <text evidence="1">Belongs to the thioesterase family.</text>
</comment>
<dbReference type="SUPFAM" id="SSF53474">
    <property type="entry name" value="alpha/beta-Hydrolases"/>
    <property type="match status" value="1"/>
</dbReference>
<proteinExistence type="inferred from homology"/>
<dbReference type="Gene3D" id="3.40.50.1820">
    <property type="entry name" value="alpha/beta hydrolase"/>
    <property type="match status" value="1"/>
</dbReference>
<evidence type="ECO:0000313" key="5">
    <source>
        <dbReference type="Proteomes" id="UP000484015"/>
    </source>
</evidence>
<dbReference type="AlphaFoldDB" id="A0A6L6QAV0"/>
<gene>
    <name evidence="4" type="ORF">GM668_29985</name>
</gene>
<dbReference type="Pfam" id="PF00975">
    <property type="entry name" value="Thioesterase"/>
    <property type="match status" value="1"/>
</dbReference>
<dbReference type="GO" id="GO:0008610">
    <property type="term" value="P:lipid biosynthetic process"/>
    <property type="evidence" value="ECO:0007669"/>
    <property type="project" value="TreeGrafter"/>
</dbReference>
<comment type="caution">
    <text evidence="4">The sequence shown here is derived from an EMBL/GenBank/DDBJ whole genome shotgun (WGS) entry which is preliminary data.</text>
</comment>
<dbReference type="InterPro" id="IPR012223">
    <property type="entry name" value="TEII"/>
</dbReference>
<accession>A0A6L6QAV0</accession>
<protein>
    <submittedName>
        <fullName evidence="4">Alpha/beta fold hydrolase</fullName>
    </submittedName>
</protein>
<dbReference type="InterPro" id="IPR029058">
    <property type="entry name" value="AB_hydrolase_fold"/>
</dbReference>
<evidence type="ECO:0000259" key="3">
    <source>
        <dbReference type="SMART" id="SM00824"/>
    </source>
</evidence>
<dbReference type="Proteomes" id="UP000484015">
    <property type="component" value="Unassembled WGS sequence"/>
</dbReference>
<evidence type="ECO:0000256" key="1">
    <source>
        <dbReference type="ARBA" id="ARBA00007169"/>
    </source>
</evidence>
<dbReference type="InterPro" id="IPR020802">
    <property type="entry name" value="TesA-like"/>
</dbReference>
<reference evidence="4 5" key="1">
    <citation type="submission" date="2019-11" db="EMBL/GenBank/DDBJ databases">
        <title>Type strains purchased from KCTC, JCM and DSMZ.</title>
        <authorList>
            <person name="Lu H."/>
        </authorList>
    </citation>
    <scope>NUCLEOTIDE SEQUENCE [LARGE SCALE GENOMIC DNA]</scope>
    <source>
        <strain evidence="4 5">KCTC 42409</strain>
    </source>
</reference>
<dbReference type="OrthoDB" id="8480037at2"/>
<dbReference type="SMART" id="SM00824">
    <property type="entry name" value="PKS_TE"/>
    <property type="match status" value="1"/>
</dbReference>
<dbReference type="EMBL" id="WNLA01000052">
    <property type="protein sequence ID" value="MTW06311.1"/>
    <property type="molecule type" value="Genomic_DNA"/>
</dbReference>
<organism evidence="4 5">
    <name type="scientific">Pseudoduganella ginsengisoli</name>
    <dbReference type="NCBI Taxonomy" id="1462440"/>
    <lineage>
        <taxon>Bacteria</taxon>
        <taxon>Pseudomonadati</taxon>
        <taxon>Pseudomonadota</taxon>
        <taxon>Betaproteobacteria</taxon>
        <taxon>Burkholderiales</taxon>
        <taxon>Oxalobacteraceae</taxon>
        <taxon>Telluria group</taxon>
        <taxon>Pseudoduganella</taxon>
    </lineage>
</organism>
<dbReference type="PANTHER" id="PTHR11487">
    <property type="entry name" value="THIOESTERASE"/>
    <property type="match status" value="1"/>
</dbReference>
<evidence type="ECO:0000313" key="4">
    <source>
        <dbReference type="EMBL" id="MTW06311.1"/>
    </source>
</evidence>
<dbReference type="GO" id="GO:0016787">
    <property type="term" value="F:hydrolase activity"/>
    <property type="evidence" value="ECO:0007669"/>
    <property type="project" value="UniProtKB-KW"/>
</dbReference>
<dbReference type="InterPro" id="IPR001031">
    <property type="entry name" value="Thioesterase"/>
</dbReference>
<feature type="domain" description="Thioesterase TesA-like" evidence="3">
    <location>
        <begin position="83"/>
        <end position="315"/>
    </location>
</feature>